<dbReference type="Gene3D" id="1.10.30.10">
    <property type="entry name" value="High mobility group box domain"/>
    <property type="match status" value="1"/>
</dbReference>
<evidence type="ECO:0000313" key="5">
    <source>
        <dbReference type="Proteomes" id="UP000593565"/>
    </source>
</evidence>
<dbReference type="PROSITE" id="PS50118">
    <property type="entry name" value="HMG_BOX_2"/>
    <property type="match status" value="1"/>
</dbReference>
<feature type="region of interest" description="Disordered" evidence="2">
    <location>
        <begin position="389"/>
        <end position="409"/>
    </location>
</feature>
<dbReference type="GO" id="GO:0003677">
    <property type="term" value="F:DNA binding"/>
    <property type="evidence" value="ECO:0007669"/>
    <property type="project" value="UniProtKB-UniRule"/>
</dbReference>
<dbReference type="PANTHER" id="PTHR47658">
    <property type="entry name" value="HIGH MOBILITY GROUP B PROTEIN 12-RELATED"/>
    <property type="match status" value="1"/>
</dbReference>
<comment type="caution">
    <text evidence="4">The sequence shown here is derived from an EMBL/GenBank/DDBJ whole genome shotgun (WGS) entry which is preliminary data.</text>
</comment>
<keyword evidence="1" id="KW-0539">Nucleus</keyword>
<dbReference type="InterPro" id="IPR009071">
    <property type="entry name" value="HMG_box_dom"/>
</dbReference>
<protein>
    <recommendedName>
        <fullName evidence="3">HMG box domain-containing protein</fullName>
    </recommendedName>
</protein>
<dbReference type="SMART" id="SM00398">
    <property type="entry name" value="HMG"/>
    <property type="match status" value="1"/>
</dbReference>
<dbReference type="Pfam" id="PF00505">
    <property type="entry name" value="HMG_box"/>
    <property type="match status" value="1"/>
</dbReference>
<organism evidence="4 5">
    <name type="scientific">Ameiurus melas</name>
    <name type="common">Black bullhead</name>
    <name type="synonym">Silurus melas</name>
    <dbReference type="NCBI Taxonomy" id="219545"/>
    <lineage>
        <taxon>Eukaryota</taxon>
        <taxon>Metazoa</taxon>
        <taxon>Chordata</taxon>
        <taxon>Craniata</taxon>
        <taxon>Vertebrata</taxon>
        <taxon>Euteleostomi</taxon>
        <taxon>Actinopterygii</taxon>
        <taxon>Neopterygii</taxon>
        <taxon>Teleostei</taxon>
        <taxon>Ostariophysi</taxon>
        <taxon>Siluriformes</taxon>
        <taxon>Ictaluridae</taxon>
        <taxon>Ameiurus</taxon>
    </lineage>
</organism>
<gene>
    <name evidence="4" type="ORF">AMELA_G00209680</name>
</gene>
<feature type="region of interest" description="Disordered" evidence="2">
    <location>
        <begin position="105"/>
        <end position="128"/>
    </location>
</feature>
<name>A0A7J6A3Y8_AMEME</name>
<dbReference type="Proteomes" id="UP000593565">
    <property type="component" value="Unassembled WGS sequence"/>
</dbReference>
<evidence type="ECO:0000256" key="1">
    <source>
        <dbReference type="PROSITE-ProRule" id="PRU00267"/>
    </source>
</evidence>
<keyword evidence="5" id="KW-1185">Reference proteome</keyword>
<dbReference type="InterPro" id="IPR036910">
    <property type="entry name" value="HMG_box_dom_sf"/>
</dbReference>
<dbReference type="AlphaFoldDB" id="A0A7J6A3Y8"/>
<evidence type="ECO:0000256" key="2">
    <source>
        <dbReference type="SAM" id="MobiDB-lite"/>
    </source>
</evidence>
<dbReference type="GO" id="GO:0005634">
    <property type="term" value="C:nucleus"/>
    <property type="evidence" value="ECO:0007669"/>
    <property type="project" value="UniProtKB-UniRule"/>
</dbReference>
<keyword evidence="1" id="KW-0238">DNA-binding</keyword>
<dbReference type="CDD" id="cd21977">
    <property type="entry name" value="HMG-box_BHMG1"/>
    <property type="match status" value="1"/>
</dbReference>
<reference evidence="4 5" key="1">
    <citation type="submission" date="2020-02" db="EMBL/GenBank/DDBJ databases">
        <title>A chromosome-scale genome assembly of the black bullhead catfish (Ameiurus melas).</title>
        <authorList>
            <person name="Wen M."/>
            <person name="Zham M."/>
            <person name="Cabau C."/>
            <person name="Klopp C."/>
            <person name="Donnadieu C."/>
            <person name="Roques C."/>
            <person name="Bouchez O."/>
            <person name="Lampietro C."/>
            <person name="Jouanno E."/>
            <person name="Herpin A."/>
            <person name="Louis A."/>
            <person name="Berthelot C."/>
            <person name="Parey E."/>
            <person name="Roest-Crollius H."/>
            <person name="Braasch I."/>
            <person name="Postlethwait J."/>
            <person name="Robinson-Rechavi M."/>
            <person name="Echchiki A."/>
            <person name="Begum T."/>
            <person name="Montfort J."/>
            <person name="Schartl M."/>
            <person name="Bobe J."/>
            <person name="Guiguen Y."/>
        </authorList>
    </citation>
    <scope>NUCLEOTIDE SEQUENCE [LARGE SCALE GENOMIC DNA]</scope>
    <source>
        <strain evidence="4">M_S1</strain>
        <tissue evidence="4">Blood</tissue>
    </source>
</reference>
<dbReference type="PANTHER" id="PTHR47658:SF1">
    <property type="entry name" value="MEIOSIS INITIATOR PROTEIN"/>
    <property type="match status" value="1"/>
</dbReference>
<feature type="region of interest" description="Disordered" evidence="2">
    <location>
        <begin position="351"/>
        <end position="375"/>
    </location>
</feature>
<proteinExistence type="predicted"/>
<dbReference type="SUPFAM" id="SSF47095">
    <property type="entry name" value="HMG-box"/>
    <property type="match status" value="1"/>
</dbReference>
<feature type="domain" description="HMG box" evidence="3">
    <location>
        <begin position="410"/>
        <end position="478"/>
    </location>
</feature>
<feature type="region of interest" description="Disordered" evidence="2">
    <location>
        <begin position="218"/>
        <end position="266"/>
    </location>
</feature>
<feature type="compositionally biased region" description="Basic residues" evidence="2">
    <location>
        <begin position="389"/>
        <end position="400"/>
    </location>
</feature>
<evidence type="ECO:0000259" key="3">
    <source>
        <dbReference type="PROSITE" id="PS50118"/>
    </source>
</evidence>
<feature type="DNA-binding region" description="HMG box" evidence="1">
    <location>
        <begin position="410"/>
        <end position="478"/>
    </location>
</feature>
<feature type="compositionally biased region" description="Basic and acidic residues" evidence="2">
    <location>
        <begin position="117"/>
        <end position="128"/>
    </location>
</feature>
<evidence type="ECO:0000313" key="4">
    <source>
        <dbReference type="EMBL" id="KAF4077582.1"/>
    </source>
</evidence>
<accession>A0A7J6A3Y8</accession>
<dbReference type="EMBL" id="JAAGNN010000018">
    <property type="protein sequence ID" value="KAF4077582.1"/>
    <property type="molecule type" value="Genomic_DNA"/>
</dbReference>
<sequence length="511" mass="57077">MRARPRAEPHRSCHENIFKGRNNIKVCGVGEVMAPARMKLKDRSCKKRALCYLNTSWSNSLKNIGCLLPVSEPENGQAFSKKETLIHMLRYFDFLQTHIERLHSNLPPHYLPQPNDRGSDSESDDTVHSELCTPPCILKAKRKYSCGRSHKKDALNSELFDDKSQTLHKEDADRNVMTITNGECPHTRAADETAWSAEDSSLPCSSDSNYSVSALLPTTSSSTAGSRVDQESPCQGHGSQCSICDDRTGSEDGSQGSKELASPPSGSFILNDQMFGVLPPLGKNQLDDSPTLPHTPVLPFLSLLGFQEGLNLSPSLLTSPARGLSHPLLPDGQEELQTLFEDVWVTPKPAAPKHCTRGNDGPAFSQSKEEDRHSDDITWSPNQLIHMKKGMKGHHKKASRKGQATSDPKKKKCVNGFIMFCRMNRRLYLRTHPGLPSTVVTMELANLWRIMPKQERRVYCLKARQFSRQHNRNVRGSEGQEAEEEKEDCVPSPLHVLLAHRDLWFTSNGKP</sequence>